<gene>
    <name evidence="10" type="ORF">CGE01nite_14100</name>
</gene>
<evidence type="ECO:0000256" key="8">
    <source>
        <dbReference type="SAM" id="SignalP"/>
    </source>
</evidence>
<feature type="region of interest" description="Disordered" evidence="7">
    <location>
        <begin position="31"/>
        <end position="60"/>
    </location>
</feature>
<dbReference type="PROSITE" id="PS51257">
    <property type="entry name" value="PROKAR_LIPOPROTEIN"/>
    <property type="match status" value="1"/>
</dbReference>
<evidence type="ECO:0000259" key="9">
    <source>
        <dbReference type="PROSITE" id="PS50059"/>
    </source>
</evidence>
<accession>A0A4Y3KIB7</accession>
<comment type="caution">
    <text evidence="10">The sequence shown here is derived from an EMBL/GenBank/DDBJ whole genome shotgun (WGS) entry which is preliminary data.</text>
</comment>
<feature type="compositionally biased region" description="Low complexity" evidence="7">
    <location>
        <begin position="38"/>
        <end position="60"/>
    </location>
</feature>
<evidence type="ECO:0000313" key="10">
    <source>
        <dbReference type="EMBL" id="GEA84159.1"/>
    </source>
</evidence>
<reference evidence="10 11" key="1">
    <citation type="submission" date="2019-06" db="EMBL/GenBank/DDBJ databases">
        <title>Whole genome shotgun sequence of Cellulomonas gelida NBRC 3748.</title>
        <authorList>
            <person name="Hosoyama A."/>
            <person name="Uohara A."/>
            <person name="Ohji S."/>
            <person name="Ichikawa N."/>
        </authorList>
    </citation>
    <scope>NUCLEOTIDE SEQUENCE [LARGE SCALE GENOMIC DNA]</scope>
    <source>
        <strain evidence="10 11">NBRC 3748</strain>
    </source>
</reference>
<dbReference type="EMBL" id="BJLQ01000011">
    <property type="protein sequence ID" value="GEA84159.1"/>
    <property type="molecule type" value="Genomic_DNA"/>
</dbReference>
<evidence type="ECO:0000256" key="7">
    <source>
        <dbReference type="SAM" id="MobiDB-lite"/>
    </source>
</evidence>
<keyword evidence="5 6" id="KW-0413">Isomerase</keyword>
<sequence length="330" mass="33262">MQSIVRRTTTRRLAAAALAASLALALTACGGDDSDGKPSATATATSTADADPSASAEPTASAEDIAALEKVTIDGEPGTQPTITLPSAPFSVSAAVARVATDGDGEALGAGDTVEIQLTAVNGEDGKVIGSTYTDEATGTWTVKDDGSGIPALDEVLLTTKVGAQVLFALASDGVTQVYVLEPVAKIPTRAEGTAVAPVEGLPTVTLADDGTPTVTAATGDAPTTLTVQPLIEGSGKEVEAGDNVLVHYSGVLWDGTPFDDSWSRGAPFQVSSIGQAQVIDGWNEGLVGQKVGSQVLLVVPPDKGYGDKESGSIPANSTLVFVVDILWAS</sequence>
<feature type="domain" description="PPIase FKBP-type" evidence="9">
    <location>
        <begin position="242"/>
        <end position="330"/>
    </location>
</feature>
<dbReference type="PROSITE" id="PS50059">
    <property type="entry name" value="FKBP_PPIASE"/>
    <property type="match status" value="1"/>
</dbReference>
<evidence type="ECO:0000256" key="3">
    <source>
        <dbReference type="ARBA" id="ARBA00013194"/>
    </source>
</evidence>
<dbReference type="Pfam" id="PF00254">
    <property type="entry name" value="FKBP_C"/>
    <property type="match status" value="1"/>
</dbReference>
<comment type="catalytic activity">
    <reaction evidence="1 6">
        <text>[protein]-peptidylproline (omega=180) = [protein]-peptidylproline (omega=0)</text>
        <dbReference type="Rhea" id="RHEA:16237"/>
        <dbReference type="Rhea" id="RHEA-COMP:10747"/>
        <dbReference type="Rhea" id="RHEA-COMP:10748"/>
        <dbReference type="ChEBI" id="CHEBI:83833"/>
        <dbReference type="ChEBI" id="CHEBI:83834"/>
        <dbReference type="EC" id="5.2.1.8"/>
    </reaction>
</comment>
<protein>
    <recommendedName>
        <fullName evidence="3 6">peptidylprolyl isomerase</fullName>
        <ecNumber evidence="3 6">5.2.1.8</ecNumber>
    </recommendedName>
</protein>
<evidence type="ECO:0000256" key="2">
    <source>
        <dbReference type="ARBA" id="ARBA00006577"/>
    </source>
</evidence>
<keyword evidence="11" id="KW-1185">Reference proteome</keyword>
<evidence type="ECO:0000256" key="4">
    <source>
        <dbReference type="ARBA" id="ARBA00023110"/>
    </source>
</evidence>
<proteinExistence type="inferred from homology"/>
<evidence type="ECO:0000313" key="11">
    <source>
        <dbReference type="Proteomes" id="UP000320461"/>
    </source>
</evidence>
<dbReference type="GO" id="GO:0003755">
    <property type="term" value="F:peptidyl-prolyl cis-trans isomerase activity"/>
    <property type="evidence" value="ECO:0007669"/>
    <property type="project" value="UniProtKB-KW"/>
</dbReference>
<feature type="chain" id="PRO_5021374828" description="peptidylprolyl isomerase" evidence="8">
    <location>
        <begin position="31"/>
        <end position="330"/>
    </location>
</feature>
<evidence type="ECO:0000256" key="5">
    <source>
        <dbReference type="ARBA" id="ARBA00023235"/>
    </source>
</evidence>
<dbReference type="SUPFAM" id="SSF54534">
    <property type="entry name" value="FKBP-like"/>
    <property type="match status" value="2"/>
</dbReference>
<dbReference type="RefSeq" id="WP_229747316.1">
    <property type="nucleotide sequence ID" value="NZ_BJLQ01000011.1"/>
</dbReference>
<dbReference type="PANTHER" id="PTHR43811:SF19">
    <property type="entry name" value="39 KDA FK506-BINDING NUCLEAR PROTEIN"/>
    <property type="match status" value="1"/>
</dbReference>
<keyword evidence="8" id="KW-0732">Signal</keyword>
<keyword evidence="4 6" id="KW-0697">Rotamase</keyword>
<dbReference type="InterPro" id="IPR046357">
    <property type="entry name" value="PPIase_dom_sf"/>
</dbReference>
<dbReference type="AlphaFoldDB" id="A0A4Y3KIB7"/>
<comment type="similarity">
    <text evidence="2">Belongs to the FKBP-type PPIase family.</text>
</comment>
<evidence type="ECO:0000256" key="6">
    <source>
        <dbReference type="PROSITE-ProRule" id="PRU00277"/>
    </source>
</evidence>
<evidence type="ECO:0000256" key="1">
    <source>
        <dbReference type="ARBA" id="ARBA00000971"/>
    </source>
</evidence>
<dbReference type="InterPro" id="IPR001179">
    <property type="entry name" value="PPIase_FKBP_dom"/>
</dbReference>
<name>A0A4Y3KIB7_9CELL</name>
<feature type="signal peptide" evidence="8">
    <location>
        <begin position="1"/>
        <end position="30"/>
    </location>
</feature>
<dbReference type="Proteomes" id="UP000320461">
    <property type="component" value="Unassembled WGS sequence"/>
</dbReference>
<dbReference type="PANTHER" id="PTHR43811">
    <property type="entry name" value="FKBP-TYPE PEPTIDYL-PROLYL CIS-TRANS ISOMERASE FKPA"/>
    <property type="match status" value="1"/>
</dbReference>
<organism evidence="10 11">
    <name type="scientific">Cellulomonas gelida</name>
    <dbReference type="NCBI Taxonomy" id="1712"/>
    <lineage>
        <taxon>Bacteria</taxon>
        <taxon>Bacillati</taxon>
        <taxon>Actinomycetota</taxon>
        <taxon>Actinomycetes</taxon>
        <taxon>Micrococcales</taxon>
        <taxon>Cellulomonadaceae</taxon>
        <taxon>Cellulomonas</taxon>
    </lineage>
</organism>
<dbReference type="EC" id="5.2.1.8" evidence="3 6"/>
<dbReference type="Gene3D" id="3.10.50.40">
    <property type="match status" value="2"/>
</dbReference>